<evidence type="ECO:0008006" key="3">
    <source>
        <dbReference type="Google" id="ProtNLM"/>
    </source>
</evidence>
<evidence type="ECO:0000313" key="1">
    <source>
        <dbReference type="EMBL" id="RVW72322.1"/>
    </source>
</evidence>
<protein>
    <recommendedName>
        <fullName evidence="3">DUF4283 domain-containing protein</fullName>
    </recommendedName>
</protein>
<dbReference type="AlphaFoldDB" id="A0A438GJH1"/>
<reference evidence="1 2" key="1">
    <citation type="journal article" date="2018" name="PLoS Genet.">
        <title>Population sequencing reveals clonal diversity and ancestral inbreeding in the grapevine cultivar Chardonnay.</title>
        <authorList>
            <person name="Roach M.J."/>
            <person name="Johnson D.L."/>
            <person name="Bohlmann J."/>
            <person name="van Vuuren H.J."/>
            <person name="Jones S.J."/>
            <person name="Pretorius I.S."/>
            <person name="Schmidt S.A."/>
            <person name="Borneman A.R."/>
        </authorList>
    </citation>
    <scope>NUCLEOTIDE SEQUENCE [LARGE SCALE GENOMIC DNA]</scope>
    <source>
        <strain evidence="2">cv. Chardonnay</strain>
        <tissue evidence="1">Leaf</tissue>
    </source>
</reference>
<name>A0A438GJH1_VITVI</name>
<accession>A0A438GJH1</accession>
<organism evidence="1 2">
    <name type="scientific">Vitis vinifera</name>
    <name type="common">Grape</name>
    <dbReference type="NCBI Taxonomy" id="29760"/>
    <lineage>
        <taxon>Eukaryota</taxon>
        <taxon>Viridiplantae</taxon>
        <taxon>Streptophyta</taxon>
        <taxon>Embryophyta</taxon>
        <taxon>Tracheophyta</taxon>
        <taxon>Spermatophyta</taxon>
        <taxon>Magnoliopsida</taxon>
        <taxon>eudicotyledons</taxon>
        <taxon>Gunneridae</taxon>
        <taxon>Pentapetalae</taxon>
        <taxon>rosids</taxon>
        <taxon>Vitales</taxon>
        <taxon>Vitaceae</taxon>
        <taxon>Viteae</taxon>
        <taxon>Vitis</taxon>
    </lineage>
</organism>
<dbReference type="EMBL" id="QGNW01000417">
    <property type="protein sequence ID" value="RVW72322.1"/>
    <property type="molecule type" value="Genomic_DNA"/>
</dbReference>
<comment type="caution">
    <text evidence="1">The sequence shown here is derived from an EMBL/GenBank/DDBJ whole genome shotgun (WGS) entry which is preliminary data.</text>
</comment>
<gene>
    <name evidence="1" type="ORF">CK203_055432</name>
</gene>
<sequence>MGMSYVSVVRKNDGLTEEIIWLQIGEGVVQGREKKLRRCLVGKFGEGPFSASKDLGIGKWARILMRLNWRSLPVSLQLVVGSTCYFIQLWWEVPLKFSMVVLRSCNNGPPESKVRGDDGGGSRASTSVEKNFFLLQVGREDMSNFEENSVHFGERLNYCVQKVVADGEKFESCGRRSPIAKKTCLEDIMDSEGVSGPMGEGPAMLQKAQGVNGLVVGERDGLGLAQLRVSSLLREKGSVGLVSPLGLLVVGDRAAMIVPMEWIKSLSAWISDTDKALQAKATKAAKGVQCRDCGLRTEVVKVEVSIHPLNMVLADMSVVAAYFEEERALVVVGETSPDEKKSLRQLEFGAESNRKWNSSCLA</sequence>
<evidence type="ECO:0000313" key="2">
    <source>
        <dbReference type="Proteomes" id="UP000288805"/>
    </source>
</evidence>
<proteinExistence type="predicted"/>
<dbReference type="Proteomes" id="UP000288805">
    <property type="component" value="Unassembled WGS sequence"/>
</dbReference>